<name>A0A926Z9Z7_9CYAN</name>
<dbReference type="EMBL" id="JACJPY010000099">
    <property type="protein sequence ID" value="MBD2152359.1"/>
    <property type="molecule type" value="Genomic_DNA"/>
</dbReference>
<evidence type="ECO:0000313" key="1">
    <source>
        <dbReference type="EMBL" id="MBD2152359.1"/>
    </source>
</evidence>
<keyword evidence="2" id="KW-1185">Reference proteome</keyword>
<sequence>MKVKYDAEADILIFILQDDLPYDAISEQGGVIVSYNEAQEPVSIEFLNASKRQLFNPSETNLVVSR</sequence>
<dbReference type="AlphaFoldDB" id="A0A926Z9Z7"/>
<protein>
    <submittedName>
        <fullName evidence="1">DUF2283 domain-containing protein</fullName>
    </submittedName>
</protein>
<organism evidence="1 2">
    <name type="scientific">Pseudanabaena cinerea FACHB-1277</name>
    <dbReference type="NCBI Taxonomy" id="2949581"/>
    <lineage>
        <taxon>Bacteria</taxon>
        <taxon>Bacillati</taxon>
        <taxon>Cyanobacteriota</taxon>
        <taxon>Cyanophyceae</taxon>
        <taxon>Pseudanabaenales</taxon>
        <taxon>Pseudanabaenaceae</taxon>
        <taxon>Pseudanabaena</taxon>
        <taxon>Pseudanabaena cinerea</taxon>
    </lineage>
</organism>
<proteinExistence type="predicted"/>
<dbReference type="RefSeq" id="WP_175356199.1">
    <property type="nucleotide sequence ID" value="NZ_JACJPY010000099.1"/>
</dbReference>
<reference evidence="1" key="2">
    <citation type="submission" date="2020-08" db="EMBL/GenBank/DDBJ databases">
        <authorList>
            <person name="Chen M."/>
            <person name="Teng W."/>
            <person name="Zhao L."/>
            <person name="Hu C."/>
            <person name="Zhou Y."/>
            <person name="Han B."/>
            <person name="Song L."/>
            <person name="Shu W."/>
        </authorList>
    </citation>
    <scope>NUCLEOTIDE SEQUENCE</scope>
    <source>
        <strain evidence="1">FACHB-1277</strain>
    </source>
</reference>
<gene>
    <name evidence="1" type="ORF">H6F44_19885</name>
</gene>
<reference evidence="1" key="1">
    <citation type="journal article" date="2015" name="ISME J.">
        <title>Draft Genome Sequence of Streptomyces incarnatus NRRL8089, which Produces the Nucleoside Antibiotic Sinefungin.</title>
        <authorList>
            <person name="Oshima K."/>
            <person name="Hattori M."/>
            <person name="Shimizu H."/>
            <person name="Fukuda K."/>
            <person name="Nemoto M."/>
            <person name="Inagaki K."/>
            <person name="Tamura T."/>
        </authorList>
    </citation>
    <scope>NUCLEOTIDE SEQUENCE</scope>
    <source>
        <strain evidence="1">FACHB-1277</strain>
    </source>
</reference>
<accession>A0A926Z9Z7</accession>
<dbReference type="Pfam" id="PF10049">
    <property type="entry name" value="DUF2283"/>
    <property type="match status" value="1"/>
</dbReference>
<evidence type="ECO:0000313" key="2">
    <source>
        <dbReference type="Proteomes" id="UP000631421"/>
    </source>
</evidence>
<dbReference type="Proteomes" id="UP000631421">
    <property type="component" value="Unassembled WGS sequence"/>
</dbReference>
<comment type="caution">
    <text evidence="1">The sequence shown here is derived from an EMBL/GenBank/DDBJ whole genome shotgun (WGS) entry which is preliminary data.</text>
</comment>
<dbReference type="InterPro" id="IPR019270">
    <property type="entry name" value="DUF2283"/>
</dbReference>